<dbReference type="CDD" id="cd05162">
    <property type="entry name" value="PWWP"/>
    <property type="match status" value="1"/>
</dbReference>
<evidence type="ECO:0000256" key="3">
    <source>
        <dbReference type="SAM" id="Coils"/>
    </source>
</evidence>
<dbReference type="InterPro" id="IPR001487">
    <property type="entry name" value="Bromodomain"/>
</dbReference>
<dbReference type="Pfam" id="PF00439">
    <property type="entry name" value="Bromodomain"/>
    <property type="match status" value="1"/>
</dbReference>
<feature type="region of interest" description="Disordered" evidence="4">
    <location>
        <begin position="973"/>
        <end position="993"/>
    </location>
</feature>
<dbReference type="Gene3D" id="2.30.30.140">
    <property type="match status" value="1"/>
</dbReference>
<feature type="domain" description="Bromo" evidence="5">
    <location>
        <begin position="245"/>
        <end position="318"/>
    </location>
</feature>
<dbReference type="GO" id="GO:0016567">
    <property type="term" value="P:protein ubiquitination"/>
    <property type="evidence" value="ECO:0007669"/>
    <property type="project" value="InterPro"/>
</dbReference>
<dbReference type="GO" id="GO:0005634">
    <property type="term" value="C:nucleus"/>
    <property type="evidence" value="ECO:0007669"/>
    <property type="project" value="TreeGrafter"/>
</dbReference>
<feature type="coiled-coil region" evidence="3">
    <location>
        <begin position="907"/>
        <end position="940"/>
    </location>
</feature>
<evidence type="ECO:0000256" key="2">
    <source>
        <dbReference type="PROSITE-ProRule" id="PRU00035"/>
    </source>
</evidence>
<feature type="compositionally biased region" description="Basic residues" evidence="4">
    <location>
        <begin position="973"/>
        <end position="989"/>
    </location>
</feature>
<gene>
    <name evidence="6" type="ORF">GOCE00092_LOCUS26209</name>
</gene>
<dbReference type="GO" id="GO:0006397">
    <property type="term" value="P:mRNA processing"/>
    <property type="evidence" value="ECO:0007669"/>
    <property type="project" value="InterPro"/>
</dbReference>
<protein>
    <recommendedName>
        <fullName evidence="5">Bromo domain-containing protein</fullName>
    </recommendedName>
</protein>
<evidence type="ECO:0000313" key="6">
    <source>
        <dbReference type="EMBL" id="CAD9309864.1"/>
    </source>
</evidence>
<dbReference type="Gene3D" id="1.20.920.10">
    <property type="entry name" value="Bromodomain-like"/>
    <property type="match status" value="1"/>
</dbReference>
<feature type="region of interest" description="Disordered" evidence="4">
    <location>
        <begin position="96"/>
        <end position="140"/>
    </location>
</feature>
<dbReference type="AlphaFoldDB" id="A0A7S1VTX3"/>
<dbReference type="GO" id="GO:0006511">
    <property type="term" value="P:ubiquitin-dependent protein catabolic process"/>
    <property type="evidence" value="ECO:0007669"/>
    <property type="project" value="TreeGrafter"/>
</dbReference>
<dbReference type="CDD" id="cd04369">
    <property type="entry name" value="Bromodomain"/>
    <property type="match status" value="1"/>
</dbReference>
<evidence type="ECO:0000256" key="1">
    <source>
        <dbReference type="ARBA" id="ARBA00023117"/>
    </source>
</evidence>
<feature type="compositionally biased region" description="Basic residues" evidence="4">
    <location>
        <begin position="725"/>
        <end position="734"/>
    </location>
</feature>
<proteinExistence type="predicted"/>
<dbReference type="PANTHER" id="PTHR15439:SF0">
    <property type="entry name" value="CELL DIVISION CYCLE AND APOPTOSIS REGULATOR PROTEIN 1-RELATED"/>
    <property type="match status" value="1"/>
</dbReference>
<feature type="compositionally biased region" description="Basic residues" evidence="4">
    <location>
        <begin position="760"/>
        <end position="769"/>
    </location>
</feature>
<feature type="region of interest" description="Disordered" evidence="4">
    <location>
        <begin position="725"/>
        <end position="836"/>
    </location>
</feature>
<dbReference type="GO" id="GO:0061630">
    <property type="term" value="F:ubiquitin protein ligase activity"/>
    <property type="evidence" value="ECO:0007669"/>
    <property type="project" value="InterPro"/>
</dbReference>
<feature type="compositionally biased region" description="Basic and acidic residues" evidence="4">
    <location>
        <begin position="770"/>
        <end position="787"/>
    </location>
</feature>
<feature type="compositionally biased region" description="Basic residues" evidence="4">
    <location>
        <begin position="192"/>
        <end position="201"/>
    </location>
</feature>
<feature type="compositionally biased region" description="Pro residues" evidence="4">
    <location>
        <begin position="182"/>
        <end position="191"/>
    </location>
</feature>
<sequence>MWNGGHDDADDADSHTRNLAASAIAAYQSTANGYQGGYNPAYETYAAAAAAAYPAAATLSPFEREALIREVHLQHQRQQDEDMDQEEYLRRLVATQQAARNGGPSPEVLSDEDPYGAQRAYDDEDEPEAEAMAVRSAHDDHEAVAHASVVENSVHEEPVVAMAIPESEAASIDVDVKVEADPLPPPVPPPPGKKKRSKKKSSGSSKSSSKKKSVVANIGPTLDDPAPPITEQEYQNIEALMVQFCKVPLLAEFSRPVSLLHPELMTLYSKIVKHPIDLGEVCRGIRRRTYKNTRAIRLDMWRIFTNCIKYHSHPSNKDGAVPAFISIALHLREYFNALWEEYLLPSDPPKPLTMAKPPRHLVLERDAFAQRNVHRSKRSLAIGMTMLSGGFLRKSVAAIKHFFQSYGKVDELDEETLLDQDNDEYDMQTVISNLRRLCVDLEQAAIEEREYVVDDFVRDVKGCYEDIALFEYDPHLRVKLNHRMTRLMERLLVPIYEASCRGVNQSSIWGCMAATIWARESGKKPYWPALVLGILAPEDQKEDWHFALTERNEARLTDKLRGELMNGKKKSEQALKRQKSSGAEQMSFFLVEFMGTHEFIWVRESDIIENFDPDVDPNVASAGGNITKKKRSRTTDNKTFTTALEEARWALEEFELQLTDTCGDLAEEEGDEEGYSFGNLALSDDEIDDDVDRPEFSVSDTEEANELLATNGLFDFTSEGIKNRKKTAIARKKQKQEADREASKKAKAEKAQKAKDERNAKRRKAHAEKRKREAEAKKKLEAAEGKSTKSSKSSKSSKSKKRASPARSKDDSNKKSKRSRTSRITPAPNTDKRRRAMAISKGFVYRISETEDLKTLGLSGVLNIPASVVDSSGLLGRTLAFLAAAGEVPMPDNGDEDVNVTPWDIDVDELEQIKSSKEREEKLAEQVKQLKKRIASAKESTKRRRELTKEALERRKGVHKKVYDKEYESKREIMRRKKKGASKSSKKSSSKASVVKEVIIEKEVVVEAAEDNGDEAIVTVEAEAAGGDAVEVEASAEVIDDTEGEDAMAVEAIVEEE</sequence>
<accession>A0A7S1VTX3</accession>
<keyword evidence="3" id="KW-0175">Coiled coil</keyword>
<organism evidence="6">
    <name type="scientific">Grammatophora oceanica</name>
    <dbReference type="NCBI Taxonomy" id="210454"/>
    <lineage>
        <taxon>Eukaryota</taxon>
        <taxon>Sar</taxon>
        <taxon>Stramenopiles</taxon>
        <taxon>Ochrophyta</taxon>
        <taxon>Bacillariophyta</taxon>
        <taxon>Fragilariophyceae</taxon>
        <taxon>Fragilariophycidae</taxon>
        <taxon>Rhabdonematales</taxon>
        <taxon>Grammatophoraceae</taxon>
        <taxon>Grammatophora</taxon>
    </lineage>
</organism>
<dbReference type="EMBL" id="HBGK01049912">
    <property type="protein sequence ID" value="CAD9309864.1"/>
    <property type="molecule type" value="Transcribed_RNA"/>
</dbReference>
<evidence type="ECO:0000259" key="5">
    <source>
        <dbReference type="PROSITE" id="PS50014"/>
    </source>
</evidence>
<feature type="compositionally biased region" description="Basic residues" evidence="4">
    <location>
        <begin position="795"/>
        <end position="804"/>
    </location>
</feature>
<feature type="compositionally biased region" description="Basic and acidic residues" evidence="4">
    <location>
        <begin position="735"/>
        <end position="759"/>
    </location>
</feature>
<dbReference type="InterPro" id="IPR033489">
    <property type="entry name" value="RBBP6"/>
</dbReference>
<evidence type="ECO:0000256" key="4">
    <source>
        <dbReference type="SAM" id="MobiDB-lite"/>
    </source>
</evidence>
<keyword evidence="1 2" id="KW-0103">Bromodomain</keyword>
<name>A0A7S1VTX3_9STRA</name>
<feature type="region of interest" description="Disordered" evidence="4">
    <location>
        <begin position="179"/>
        <end position="229"/>
    </location>
</feature>
<dbReference type="PROSITE" id="PS50014">
    <property type="entry name" value="BROMODOMAIN_2"/>
    <property type="match status" value="1"/>
</dbReference>
<reference evidence="6" key="1">
    <citation type="submission" date="2021-01" db="EMBL/GenBank/DDBJ databases">
        <authorList>
            <person name="Corre E."/>
            <person name="Pelletier E."/>
            <person name="Niang G."/>
            <person name="Scheremetjew M."/>
            <person name="Finn R."/>
            <person name="Kale V."/>
            <person name="Holt S."/>
            <person name="Cochrane G."/>
            <person name="Meng A."/>
            <person name="Brown T."/>
            <person name="Cohen L."/>
        </authorList>
    </citation>
    <scope>NUCLEOTIDE SEQUENCE</scope>
    <source>
        <strain evidence="6">CCMP 410</strain>
    </source>
</reference>
<dbReference type="SMART" id="SM00297">
    <property type="entry name" value="BROMO"/>
    <property type="match status" value="1"/>
</dbReference>
<dbReference type="PANTHER" id="PTHR15439">
    <property type="entry name" value="RETINOBLASTOMA-BINDING PROTEIN 6"/>
    <property type="match status" value="1"/>
</dbReference>
<dbReference type="SUPFAM" id="SSF47370">
    <property type="entry name" value="Bromodomain"/>
    <property type="match status" value="1"/>
</dbReference>
<dbReference type="InterPro" id="IPR036427">
    <property type="entry name" value="Bromodomain-like_sf"/>
</dbReference>